<proteinExistence type="predicted"/>
<evidence type="ECO:0008006" key="2">
    <source>
        <dbReference type="Google" id="ProtNLM"/>
    </source>
</evidence>
<dbReference type="EMBL" id="VSSQ01000042">
    <property type="protein sequence ID" value="MPL68673.1"/>
    <property type="molecule type" value="Genomic_DNA"/>
</dbReference>
<organism evidence="1">
    <name type="scientific">bioreactor metagenome</name>
    <dbReference type="NCBI Taxonomy" id="1076179"/>
    <lineage>
        <taxon>unclassified sequences</taxon>
        <taxon>metagenomes</taxon>
        <taxon>ecological metagenomes</taxon>
    </lineage>
</organism>
<evidence type="ECO:0000313" key="1">
    <source>
        <dbReference type="EMBL" id="MPL68673.1"/>
    </source>
</evidence>
<sequence>MQKEIDVIEDDILKKSPLILEILLYDQTTKQNILWATDNYNYLGNNYNFSSQIKIESITGINSQVIMPRVLKSKLLQKTRSKERAEVYTPSWVCNEQINSIDNSWFKNENIFNRQIILNDGKVIWEVNKSKIKFPKNKTWKDYVMDVRLEISCGEAPYLTSRYDTTTGEYIIVNNRIGFLDRKLRVINENINTKKSWLKYVELAYKSIYGYEYHGDSLLLARESLLYTFIDNYIEKFNTEPKLDDIQNIAYIISWNIWQMDGLKFVIPESCTSTEKKEINIFNNSKNDRVECKGCKTKNNYIHNGIYCIIKDWTKLDQLTNEEGHKIRFIDLIQGKGSI</sequence>
<name>A0A644TP01_9ZZZZ</name>
<comment type="caution">
    <text evidence="1">The sequence shown here is derived from an EMBL/GenBank/DDBJ whole genome shotgun (WGS) entry which is preliminary data.</text>
</comment>
<dbReference type="AlphaFoldDB" id="A0A644TP01"/>
<gene>
    <name evidence="1" type="ORF">SDC9_14401</name>
</gene>
<accession>A0A644TP01</accession>
<protein>
    <recommendedName>
        <fullName evidence="2">Restriction endonuclease subunit M</fullName>
    </recommendedName>
</protein>
<reference evidence="1" key="1">
    <citation type="submission" date="2019-08" db="EMBL/GenBank/DDBJ databases">
        <authorList>
            <person name="Kucharzyk K."/>
            <person name="Murdoch R.W."/>
            <person name="Higgins S."/>
            <person name="Loffler F."/>
        </authorList>
    </citation>
    <scope>NUCLEOTIDE SEQUENCE</scope>
</reference>